<evidence type="ECO:0000256" key="6">
    <source>
        <dbReference type="ARBA" id="ARBA00023242"/>
    </source>
</evidence>
<dbReference type="CTD" id="36340258"/>
<dbReference type="FunFam" id="3.30.160.60:FF:000557">
    <property type="entry name" value="zinc finger and SCAN domain-containing protein 29"/>
    <property type="match status" value="1"/>
</dbReference>
<feature type="compositionally biased region" description="Low complexity" evidence="8">
    <location>
        <begin position="425"/>
        <end position="440"/>
    </location>
</feature>
<evidence type="ECO:0000259" key="9">
    <source>
        <dbReference type="PROSITE" id="PS50157"/>
    </source>
</evidence>
<feature type="domain" description="C2H2-type" evidence="9">
    <location>
        <begin position="195"/>
        <end position="222"/>
    </location>
</feature>
<feature type="region of interest" description="Disordered" evidence="8">
    <location>
        <begin position="114"/>
        <end position="141"/>
    </location>
</feature>
<dbReference type="STRING" id="6210.W6V3B7"/>
<dbReference type="InterPro" id="IPR050331">
    <property type="entry name" value="Zinc_finger"/>
</dbReference>
<evidence type="ECO:0000256" key="3">
    <source>
        <dbReference type="ARBA" id="ARBA00022737"/>
    </source>
</evidence>
<feature type="region of interest" description="Disordered" evidence="8">
    <location>
        <begin position="1"/>
        <end position="84"/>
    </location>
</feature>
<name>W6V3B7_ECHGR</name>
<dbReference type="RefSeq" id="XP_024351720.1">
    <property type="nucleotide sequence ID" value="XM_024493792.1"/>
</dbReference>
<dbReference type="PROSITE" id="PS00028">
    <property type="entry name" value="ZINC_FINGER_C2H2_1"/>
    <property type="match status" value="6"/>
</dbReference>
<feature type="domain" description="C2H2-type" evidence="9">
    <location>
        <begin position="139"/>
        <end position="166"/>
    </location>
</feature>
<dbReference type="PROSITE" id="PS50157">
    <property type="entry name" value="ZINC_FINGER_C2H2_2"/>
    <property type="match status" value="6"/>
</dbReference>
<dbReference type="SMART" id="SM00355">
    <property type="entry name" value="ZnF_C2H2"/>
    <property type="match status" value="6"/>
</dbReference>
<feature type="compositionally biased region" description="Basic residues" evidence="8">
    <location>
        <begin position="441"/>
        <end position="451"/>
    </location>
</feature>
<comment type="caution">
    <text evidence="10">The sequence shown here is derived from an EMBL/GenBank/DDBJ whole genome shotgun (WGS) entry which is preliminary data.</text>
</comment>
<evidence type="ECO:0000256" key="4">
    <source>
        <dbReference type="ARBA" id="ARBA00022771"/>
    </source>
</evidence>
<feature type="domain" description="C2H2-type" evidence="9">
    <location>
        <begin position="251"/>
        <end position="278"/>
    </location>
</feature>
<keyword evidence="3" id="KW-0677">Repeat</keyword>
<evidence type="ECO:0000313" key="10">
    <source>
        <dbReference type="EMBL" id="EUB60524.1"/>
    </source>
</evidence>
<organism evidence="10 11">
    <name type="scientific">Echinococcus granulosus</name>
    <name type="common">Hydatid tapeworm</name>
    <dbReference type="NCBI Taxonomy" id="6210"/>
    <lineage>
        <taxon>Eukaryota</taxon>
        <taxon>Metazoa</taxon>
        <taxon>Spiralia</taxon>
        <taxon>Lophotrochozoa</taxon>
        <taxon>Platyhelminthes</taxon>
        <taxon>Cestoda</taxon>
        <taxon>Eucestoda</taxon>
        <taxon>Cyclophyllidea</taxon>
        <taxon>Taeniidae</taxon>
        <taxon>Echinococcus</taxon>
        <taxon>Echinococcus granulosus group</taxon>
    </lineage>
</organism>
<dbReference type="FunFam" id="3.30.160.60:FF:000624">
    <property type="entry name" value="zinc finger protein 697"/>
    <property type="match status" value="1"/>
</dbReference>
<evidence type="ECO:0000313" key="11">
    <source>
        <dbReference type="Proteomes" id="UP000019149"/>
    </source>
</evidence>
<dbReference type="GO" id="GO:0008270">
    <property type="term" value="F:zinc ion binding"/>
    <property type="evidence" value="ECO:0007669"/>
    <property type="project" value="UniProtKB-KW"/>
</dbReference>
<dbReference type="GO" id="GO:0010468">
    <property type="term" value="P:regulation of gene expression"/>
    <property type="evidence" value="ECO:0007669"/>
    <property type="project" value="TreeGrafter"/>
</dbReference>
<keyword evidence="11" id="KW-1185">Reference proteome</keyword>
<dbReference type="GO" id="GO:0005634">
    <property type="term" value="C:nucleus"/>
    <property type="evidence" value="ECO:0007669"/>
    <property type="project" value="UniProtKB-SubCell"/>
</dbReference>
<feature type="domain" description="C2H2-type" evidence="9">
    <location>
        <begin position="223"/>
        <end position="250"/>
    </location>
</feature>
<dbReference type="Pfam" id="PF13912">
    <property type="entry name" value="zf-C2H2_6"/>
    <property type="match status" value="1"/>
</dbReference>
<dbReference type="Gene3D" id="3.30.160.60">
    <property type="entry name" value="Classic Zinc Finger"/>
    <property type="match status" value="6"/>
</dbReference>
<dbReference type="GeneID" id="36340258"/>
<dbReference type="OrthoDB" id="3437960at2759"/>
<keyword evidence="5" id="KW-0862">Zinc</keyword>
<proteinExistence type="predicted"/>
<accession>W6V3B7</accession>
<feature type="region of interest" description="Disordered" evidence="8">
    <location>
        <begin position="420"/>
        <end position="471"/>
    </location>
</feature>
<evidence type="ECO:0000256" key="5">
    <source>
        <dbReference type="ARBA" id="ARBA00022833"/>
    </source>
</evidence>
<feature type="compositionally biased region" description="Low complexity" evidence="8">
    <location>
        <begin position="49"/>
        <end position="67"/>
    </location>
</feature>
<evidence type="ECO:0000256" key="2">
    <source>
        <dbReference type="ARBA" id="ARBA00022723"/>
    </source>
</evidence>
<feature type="domain" description="C2H2-type" evidence="9">
    <location>
        <begin position="167"/>
        <end position="194"/>
    </location>
</feature>
<dbReference type="Pfam" id="PF00096">
    <property type="entry name" value="zf-C2H2"/>
    <property type="match status" value="4"/>
</dbReference>
<dbReference type="EMBL" id="APAU02000029">
    <property type="protein sequence ID" value="EUB60524.1"/>
    <property type="molecule type" value="Genomic_DNA"/>
</dbReference>
<keyword evidence="2" id="KW-0479">Metal-binding</keyword>
<dbReference type="Proteomes" id="UP000019149">
    <property type="component" value="Unassembled WGS sequence"/>
</dbReference>
<keyword evidence="4 7" id="KW-0863">Zinc-finger</keyword>
<dbReference type="PANTHER" id="PTHR16515">
    <property type="entry name" value="PR DOMAIN ZINC FINGER PROTEIN"/>
    <property type="match status" value="1"/>
</dbReference>
<protein>
    <submittedName>
        <fullName evidence="10">Zinc finger protein 316</fullName>
    </submittedName>
</protein>
<keyword evidence="6" id="KW-0539">Nucleus</keyword>
<dbReference type="AlphaFoldDB" id="W6V3B7"/>
<feature type="compositionally biased region" description="Low complexity" evidence="8">
    <location>
        <begin position="114"/>
        <end position="124"/>
    </location>
</feature>
<dbReference type="InterPro" id="IPR013087">
    <property type="entry name" value="Znf_C2H2_type"/>
</dbReference>
<dbReference type="InterPro" id="IPR036236">
    <property type="entry name" value="Znf_C2H2_sf"/>
</dbReference>
<sequence length="471" mass="52993">MESPGSDKSSILTSDPHMPNPRESFPESTRLPLDQMPKTIEDSSEVQDSGIGVSQLSSSLSGLPSSRRSPESTGAHLPNNFSTPLNTRDAVVPLVVPQESISNVAEATSFVTSTSASMSASDSVPNNTRGARRPQRKDRKCPYCNKTFDRPSLLHRHILSHTGERPFPCQYCNKAFSTRSGVNTHERIHTGDKPYVCRTCGRRFAAGSNYIFHVYTHSNVRRHRCDMCSKAFVTPGDLKRHKYSHTGDWPFRCSECNRGFAIERSLNNHKIIHAGVKPYVCCLCNKSYTQESSLKTHMRLHQQDPTDLTSTPTTSNRETAFALLNRLSQHPIRTPATTSSEVLIPEAPIQMPIFHFREFLTHRFPISPHLFTGLQAGDINPQPDSDIQMQILQQQLSHLHVHSANEALSTSERSAFVDLRQQRAPSSPRHPLLHPLSNLSNHHHRPQRQRPRPVSPEQTQPIDLSIKKTRR</sequence>
<comment type="subcellular location">
    <subcellularLocation>
        <location evidence="1">Nucleus</location>
    </subcellularLocation>
</comment>
<dbReference type="PANTHER" id="PTHR16515:SF49">
    <property type="entry name" value="GASTRULA ZINC FINGER PROTEIN XLCGF49.1-LIKE-RELATED"/>
    <property type="match status" value="1"/>
</dbReference>
<dbReference type="KEGG" id="egl:EGR_04543"/>
<evidence type="ECO:0000256" key="7">
    <source>
        <dbReference type="PROSITE-ProRule" id="PRU00042"/>
    </source>
</evidence>
<feature type="compositionally biased region" description="Basic residues" evidence="8">
    <location>
        <begin position="130"/>
        <end position="139"/>
    </location>
</feature>
<dbReference type="SUPFAM" id="SSF57667">
    <property type="entry name" value="beta-beta-alpha zinc fingers"/>
    <property type="match status" value="3"/>
</dbReference>
<gene>
    <name evidence="10" type="ORF">EGR_04543</name>
</gene>
<dbReference type="OMA" id="WPFRCSE"/>
<evidence type="ECO:0000256" key="8">
    <source>
        <dbReference type="SAM" id="MobiDB-lite"/>
    </source>
</evidence>
<feature type="domain" description="C2H2-type" evidence="9">
    <location>
        <begin position="279"/>
        <end position="306"/>
    </location>
</feature>
<reference evidence="10 11" key="1">
    <citation type="journal article" date="2013" name="Nat. Genet.">
        <title>The genome of the hydatid tapeworm Echinococcus granulosus.</title>
        <authorList>
            <person name="Zheng H."/>
            <person name="Zhang W."/>
            <person name="Zhang L."/>
            <person name="Zhang Z."/>
            <person name="Li J."/>
            <person name="Lu G."/>
            <person name="Zhu Y."/>
            <person name="Wang Y."/>
            <person name="Huang Y."/>
            <person name="Liu J."/>
            <person name="Kang H."/>
            <person name="Chen J."/>
            <person name="Wang L."/>
            <person name="Chen A."/>
            <person name="Yu S."/>
            <person name="Gao Z."/>
            <person name="Jin L."/>
            <person name="Gu W."/>
            <person name="Wang Z."/>
            <person name="Zhao L."/>
            <person name="Shi B."/>
            <person name="Wen H."/>
            <person name="Lin R."/>
            <person name="Jones M.K."/>
            <person name="Brejova B."/>
            <person name="Vinar T."/>
            <person name="Zhao G."/>
            <person name="McManus D.P."/>
            <person name="Chen Z."/>
            <person name="Zhou Y."/>
            <person name="Wang S."/>
        </authorList>
    </citation>
    <scope>NUCLEOTIDE SEQUENCE [LARGE SCALE GENOMIC DNA]</scope>
</reference>
<evidence type="ECO:0000256" key="1">
    <source>
        <dbReference type="ARBA" id="ARBA00004123"/>
    </source>
</evidence>
<feature type="compositionally biased region" description="Polar residues" evidence="8">
    <location>
        <begin position="1"/>
        <end position="13"/>
    </location>
</feature>